<dbReference type="EMBL" id="BGPR01000128">
    <property type="protein sequence ID" value="GBL97248.1"/>
    <property type="molecule type" value="Genomic_DNA"/>
</dbReference>
<name>A0A4Y2BYV2_ARAVE</name>
<evidence type="ECO:0000313" key="1">
    <source>
        <dbReference type="EMBL" id="GBL97248.1"/>
    </source>
</evidence>
<dbReference type="AlphaFoldDB" id="A0A4Y2BYV2"/>
<gene>
    <name evidence="1" type="ORF">AVEN_84950_1</name>
</gene>
<protein>
    <submittedName>
        <fullName evidence="1">Uncharacterized protein</fullName>
    </submittedName>
</protein>
<sequence length="113" mass="12742">MRSGRQQYDSELARTGKVASSCRLLRLPGERARDVRHVPVVESQAQQLVIRTGQLSNYQQYAKGCPQPEHDVALSHNAILLWDRCDVLQRYGQSCCVLWDSATSDHGHHSSNI</sequence>
<accession>A0A4Y2BYV2</accession>
<keyword evidence="2" id="KW-1185">Reference proteome</keyword>
<reference evidence="1 2" key="1">
    <citation type="journal article" date="2019" name="Sci. Rep.">
        <title>Orb-weaving spider Araneus ventricosus genome elucidates the spidroin gene catalogue.</title>
        <authorList>
            <person name="Kono N."/>
            <person name="Nakamura H."/>
            <person name="Ohtoshi R."/>
            <person name="Moran D.A.P."/>
            <person name="Shinohara A."/>
            <person name="Yoshida Y."/>
            <person name="Fujiwara M."/>
            <person name="Mori M."/>
            <person name="Tomita M."/>
            <person name="Arakawa K."/>
        </authorList>
    </citation>
    <scope>NUCLEOTIDE SEQUENCE [LARGE SCALE GENOMIC DNA]</scope>
</reference>
<dbReference type="Proteomes" id="UP000499080">
    <property type="component" value="Unassembled WGS sequence"/>
</dbReference>
<comment type="caution">
    <text evidence="1">The sequence shown here is derived from an EMBL/GenBank/DDBJ whole genome shotgun (WGS) entry which is preliminary data.</text>
</comment>
<evidence type="ECO:0000313" key="2">
    <source>
        <dbReference type="Proteomes" id="UP000499080"/>
    </source>
</evidence>
<organism evidence="1 2">
    <name type="scientific">Araneus ventricosus</name>
    <name type="common">Orbweaver spider</name>
    <name type="synonym">Epeira ventricosa</name>
    <dbReference type="NCBI Taxonomy" id="182803"/>
    <lineage>
        <taxon>Eukaryota</taxon>
        <taxon>Metazoa</taxon>
        <taxon>Ecdysozoa</taxon>
        <taxon>Arthropoda</taxon>
        <taxon>Chelicerata</taxon>
        <taxon>Arachnida</taxon>
        <taxon>Araneae</taxon>
        <taxon>Araneomorphae</taxon>
        <taxon>Entelegynae</taxon>
        <taxon>Araneoidea</taxon>
        <taxon>Araneidae</taxon>
        <taxon>Araneus</taxon>
    </lineage>
</organism>
<proteinExistence type="predicted"/>